<evidence type="ECO:0000313" key="4">
    <source>
        <dbReference type="EMBL" id="TXG63523.1"/>
    </source>
</evidence>
<evidence type="ECO:0000313" key="5">
    <source>
        <dbReference type="Proteomes" id="UP000323000"/>
    </source>
</evidence>
<evidence type="ECO:0000259" key="3">
    <source>
        <dbReference type="Pfam" id="PF14392"/>
    </source>
</evidence>
<accession>A0A5C7I1Z5</accession>
<evidence type="ECO:0008006" key="6">
    <source>
        <dbReference type="Google" id="ProtNLM"/>
    </source>
</evidence>
<sequence>MGTKELARLCENLSIRDEDSEIHQISEGLERDGVEDVNHYLVGKVLSSRRVNREAFKSIIEQLWSPFGTVDIEVVGENIFMFYFNNPIDRDRIWNRGPWHFDRSLIVLEKPEGTGNISQLSFSRAEFWVQIHDIPIMCMNRRMARWLAEQIGEVIDIPTESMDCWGKYLKVRVLIDISRPLKRWLRLKLDNSGNIVMVGLKYERLPEFCYACGRIGHSISDLNDVEAKKEAIEGSTTKFGSWMRASSTEKVSFRSSSMGREGTLDKETFLGESSKRESDGSSKRAMSSFKFRQGRSESSETTSSKKVKERPLEASGLAIPPDKVRMDNMFVDGSSIGPAMIVMNEAQEMREPAVDNQDGPSHVTAVAQSNEPRI</sequence>
<evidence type="ECO:0000259" key="2">
    <source>
        <dbReference type="Pfam" id="PF14111"/>
    </source>
</evidence>
<dbReference type="Pfam" id="PF14392">
    <property type="entry name" value="zf-CCHC_4"/>
    <property type="match status" value="1"/>
</dbReference>
<dbReference type="OrthoDB" id="1750606at2759"/>
<feature type="region of interest" description="Disordered" evidence="1">
    <location>
        <begin position="351"/>
        <end position="374"/>
    </location>
</feature>
<dbReference type="InterPro" id="IPR040256">
    <property type="entry name" value="At4g02000-like"/>
</dbReference>
<feature type="region of interest" description="Disordered" evidence="1">
    <location>
        <begin position="264"/>
        <end position="313"/>
    </location>
</feature>
<evidence type="ECO:0000256" key="1">
    <source>
        <dbReference type="SAM" id="MobiDB-lite"/>
    </source>
</evidence>
<dbReference type="PANTHER" id="PTHR31286">
    <property type="entry name" value="GLYCINE-RICH CELL WALL STRUCTURAL PROTEIN 1.8-LIKE"/>
    <property type="match status" value="1"/>
</dbReference>
<reference evidence="5" key="1">
    <citation type="journal article" date="2019" name="Gigascience">
        <title>De novo genome assembly of the endangered Acer yangbiense, a plant species with extremely small populations endemic to Yunnan Province, China.</title>
        <authorList>
            <person name="Yang J."/>
            <person name="Wariss H.M."/>
            <person name="Tao L."/>
            <person name="Zhang R."/>
            <person name="Yun Q."/>
            <person name="Hollingsworth P."/>
            <person name="Dao Z."/>
            <person name="Luo G."/>
            <person name="Guo H."/>
            <person name="Ma Y."/>
            <person name="Sun W."/>
        </authorList>
    </citation>
    <scope>NUCLEOTIDE SEQUENCE [LARGE SCALE GENOMIC DNA]</scope>
    <source>
        <strain evidence="5">cv. Malutang</strain>
    </source>
</reference>
<organism evidence="4 5">
    <name type="scientific">Acer yangbiense</name>
    <dbReference type="NCBI Taxonomy" id="1000413"/>
    <lineage>
        <taxon>Eukaryota</taxon>
        <taxon>Viridiplantae</taxon>
        <taxon>Streptophyta</taxon>
        <taxon>Embryophyta</taxon>
        <taxon>Tracheophyta</taxon>
        <taxon>Spermatophyta</taxon>
        <taxon>Magnoliopsida</taxon>
        <taxon>eudicotyledons</taxon>
        <taxon>Gunneridae</taxon>
        <taxon>Pentapetalae</taxon>
        <taxon>rosids</taxon>
        <taxon>malvids</taxon>
        <taxon>Sapindales</taxon>
        <taxon>Sapindaceae</taxon>
        <taxon>Hippocastanoideae</taxon>
        <taxon>Acereae</taxon>
        <taxon>Acer</taxon>
    </lineage>
</organism>
<keyword evidence="5" id="KW-1185">Reference proteome</keyword>
<dbReference type="Proteomes" id="UP000323000">
    <property type="component" value="Chromosome 4"/>
</dbReference>
<dbReference type="AlphaFoldDB" id="A0A5C7I1Z5"/>
<name>A0A5C7I1Z5_9ROSI</name>
<protein>
    <recommendedName>
        <fullName evidence="6">DUF4283 domain-containing protein</fullName>
    </recommendedName>
</protein>
<dbReference type="Pfam" id="PF14111">
    <property type="entry name" value="DUF4283"/>
    <property type="match status" value="1"/>
</dbReference>
<dbReference type="InterPro" id="IPR025836">
    <property type="entry name" value="Zn_knuckle_CX2CX4HX4C"/>
</dbReference>
<gene>
    <name evidence="4" type="ORF">EZV62_010517</name>
</gene>
<dbReference type="PANTHER" id="PTHR31286:SF167">
    <property type="entry name" value="OS09G0268800 PROTEIN"/>
    <property type="match status" value="1"/>
</dbReference>
<feature type="domain" description="DUF4283" evidence="2">
    <location>
        <begin position="35"/>
        <end position="110"/>
    </location>
</feature>
<dbReference type="EMBL" id="VAHF01000004">
    <property type="protein sequence ID" value="TXG63523.1"/>
    <property type="molecule type" value="Genomic_DNA"/>
</dbReference>
<feature type="compositionally biased region" description="Basic and acidic residues" evidence="1">
    <location>
        <begin position="264"/>
        <end position="282"/>
    </location>
</feature>
<feature type="domain" description="Zinc knuckle CX2CX4HX4C" evidence="3">
    <location>
        <begin position="175"/>
        <end position="220"/>
    </location>
</feature>
<comment type="caution">
    <text evidence="4">The sequence shown here is derived from an EMBL/GenBank/DDBJ whole genome shotgun (WGS) entry which is preliminary data.</text>
</comment>
<proteinExistence type="predicted"/>
<dbReference type="InterPro" id="IPR025558">
    <property type="entry name" value="DUF4283"/>
</dbReference>